<gene>
    <name evidence="4" type="ORF">RFI_00897</name>
</gene>
<dbReference type="Proteomes" id="UP000023152">
    <property type="component" value="Unassembled WGS sequence"/>
</dbReference>
<dbReference type="InterPro" id="IPR019775">
    <property type="entry name" value="WD40_repeat_CS"/>
</dbReference>
<dbReference type="Gene3D" id="2.130.10.10">
    <property type="entry name" value="YVTN repeat-like/Quinoprotein amine dehydrogenase"/>
    <property type="match status" value="1"/>
</dbReference>
<keyword evidence="5" id="KW-1185">Reference proteome</keyword>
<accession>X6PCB6</accession>
<evidence type="ECO:0000256" key="2">
    <source>
        <dbReference type="ARBA" id="ARBA00022737"/>
    </source>
</evidence>
<dbReference type="InterPro" id="IPR015943">
    <property type="entry name" value="WD40/YVTN_repeat-like_dom_sf"/>
</dbReference>
<evidence type="ECO:0000256" key="1">
    <source>
        <dbReference type="ARBA" id="ARBA00022574"/>
    </source>
</evidence>
<dbReference type="SUPFAM" id="SSF50978">
    <property type="entry name" value="WD40 repeat-like"/>
    <property type="match status" value="1"/>
</dbReference>
<reference evidence="4 5" key="1">
    <citation type="journal article" date="2013" name="Curr. Biol.">
        <title>The Genome of the Foraminiferan Reticulomyxa filosa.</title>
        <authorList>
            <person name="Glockner G."/>
            <person name="Hulsmann N."/>
            <person name="Schleicher M."/>
            <person name="Noegel A.A."/>
            <person name="Eichinger L."/>
            <person name="Gallinger C."/>
            <person name="Pawlowski J."/>
            <person name="Sierra R."/>
            <person name="Euteneuer U."/>
            <person name="Pillet L."/>
            <person name="Moustafa A."/>
            <person name="Platzer M."/>
            <person name="Groth M."/>
            <person name="Szafranski K."/>
            <person name="Schliwa M."/>
        </authorList>
    </citation>
    <scope>NUCLEOTIDE SEQUENCE [LARGE SCALE GENOMIC DNA]</scope>
</reference>
<keyword evidence="1 3" id="KW-0853">WD repeat</keyword>
<evidence type="ECO:0000313" key="5">
    <source>
        <dbReference type="Proteomes" id="UP000023152"/>
    </source>
</evidence>
<organism evidence="4 5">
    <name type="scientific">Reticulomyxa filosa</name>
    <dbReference type="NCBI Taxonomy" id="46433"/>
    <lineage>
        <taxon>Eukaryota</taxon>
        <taxon>Sar</taxon>
        <taxon>Rhizaria</taxon>
        <taxon>Retaria</taxon>
        <taxon>Foraminifera</taxon>
        <taxon>Monothalamids</taxon>
        <taxon>Reticulomyxidae</taxon>
        <taxon>Reticulomyxa</taxon>
    </lineage>
</organism>
<feature type="non-terminal residue" evidence="4">
    <location>
        <position position="1"/>
    </location>
</feature>
<name>X6PCB6_RETFI</name>
<keyword evidence="2" id="KW-0677">Repeat</keyword>
<feature type="repeat" description="WD" evidence="3">
    <location>
        <begin position="1"/>
        <end position="24"/>
    </location>
</feature>
<evidence type="ECO:0000256" key="3">
    <source>
        <dbReference type="PROSITE-ProRule" id="PRU00221"/>
    </source>
</evidence>
<dbReference type="PROSITE" id="PS00678">
    <property type="entry name" value="WD_REPEATS_1"/>
    <property type="match status" value="1"/>
</dbReference>
<dbReference type="AlphaFoldDB" id="X6PCB6"/>
<protein>
    <submittedName>
        <fullName evidence="4">Uncharacterized protein</fullName>
    </submittedName>
</protein>
<evidence type="ECO:0000313" key="4">
    <source>
        <dbReference type="EMBL" id="ETO36165.1"/>
    </source>
</evidence>
<dbReference type="InterPro" id="IPR001680">
    <property type="entry name" value="WD40_rpt"/>
</dbReference>
<sequence>NGIDNSNVICSGSIDNTIRFWDIRLNNNQLYMIKGNDKKDNGISCLKFIELKKKNKTNNTKYNLNLCYGSRIGPIRIWG</sequence>
<dbReference type="EMBL" id="ASPP01000945">
    <property type="protein sequence ID" value="ETO36165.1"/>
    <property type="molecule type" value="Genomic_DNA"/>
</dbReference>
<comment type="caution">
    <text evidence="4">The sequence shown here is derived from an EMBL/GenBank/DDBJ whole genome shotgun (WGS) entry which is preliminary data.</text>
</comment>
<dbReference type="PROSITE" id="PS50082">
    <property type="entry name" value="WD_REPEATS_2"/>
    <property type="match status" value="1"/>
</dbReference>
<dbReference type="InterPro" id="IPR036322">
    <property type="entry name" value="WD40_repeat_dom_sf"/>
</dbReference>
<proteinExistence type="predicted"/>